<keyword evidence="2" id="KW-1185">Reference proteome</keyword>
<evidence type="ECO:0000313" key="1">
    <source>
        <dbReference type="EMBL" id="TWF90034.1"/>
    </source>
</evidence>
<name>A0A561TSE6_9ACTN</name>
<dbReference type="InterPro" id="IPR045864">
    <property type="entry name" value="aa-tRNA-synth_II/BPL/LPL"/>
</dbReference>
<protein>
    <recommendedName>
        <fullName evidence="3">tRNA synthetase class II (G, H, P, S and T)</fullName>
    </recommendedName>
</protein>
<gene>
    <name evidence="1" type="ORF">FHX73_1378</name>
</gene>
<dbReference type="SUPFAM" id="SSF55681">
    <property type="entry name" value="Class II aaRS and biotin synthetases"/>
    <property type="match status" value="1"/>
</dbReference>
<proteinExistence type="predicted"/>
<accession>A0A561TSE6</accession>
<evidence type="ECO:0000313" key="2">
    <source>
        <dbReference type="Proteomes" id="UP000317940"/>
    </source>
</evidence>
<dbReference type="OrthoDB" id="583154at2"/>
<sequence length="298" mass="32042">MTVTDPTATGDTDTGTGTAWSVRDGLATLDEPAVLLKAALDAVFTRWGAEAGARQQSYPPLLRAEDLRSLDYFRNFPHLGSPVTRIRPDRLTALAADQPGATALPALPAADLADATHLLPSAACYGCLLHLSGSSSDAPVLVTTVAQCFRHEDHHDGLRRLWGFTMREIVCVGSADAVRAHLDRHRERIATFGAALGLTLDRQPATDPFFEKDGARTVMQLLAPVKEEYLHTDGTAIASTNNHRNFFGERRGIRHAGRPAFSGCVAFGLERWVHALGDRFEGDLGAALRAVQRAGAGS</sequence>
<comment type="caution">
    <text evidence="1">The sequence shown here is derived from an EMBL/GenBank/DDBJ whole genome shotgun (WGS) entry which is preliminary data.</text>
</comment>
<dbReference type="Gene3D" id="3.30.930.10">
    <property type="entry name" value="Bira Bifunctional Protein, Domain 2"/>
    <property type="match status" value="1"/>
</dbReference>
<organism evidence="1 2">
    <name type="scientific">Kitasatospora viridis</name>
    <dbReference type="NCBI Taxonomy" id="281105"/>
    <lineage>
        <taxon>Bacteria</taxon>
        <taxon>Bacillati</taxon>
        <taxon>Actinomycetota</taxon>
        <taxon>Actinomycetes</taxon>
        <taxon>Kitasatosporales</taxon>
        <taxon>Streptomycetaceae</taxon>
        <taxon>Kitasatospora</taxon>
    </lineage>
</organism>
<dbReference type="AlphaFoldDB" id="A0A561TSE6"/>
<dbReference type="EMBL" id="VIWT01000003">
    <property type="protein sequence ID" value="TWF90034.1"/>
    <property type="molecule type" value="Genomic_DNA"/>
</dbReference>
<dbReference type="Proteomes" id="UP000317940">
    <property type="component" value="Unassembled WGS sequence"/>
</dbReference>
<dbReference type="RefSeq" id="WP_145909284.1">
    <property type="nucleotide sequence ID" value="NZ_BAAAMZ010000001.1"/>
</dbReference>
<evidence type="ECO:0008006" key="3">
    <source>
        <dbReference type="Google" id="ProtNLM"/>
    </source>
</evidence>
<reference evidence="1 2" key="1">
    <citation type="submission" date="2019-06" db="EMBL/GenBank/DDBJ databases">
        <title>Sequencing the genomes of 1000 actinobacteria strains.</title>
        <authorList>
            <person name="Klenk H.-P."/>
        </authorList>
    </citation>
    <scope>NUCLEOTIDE SEQUENCE [LARGE SCALE GENOMIC DNA]</scope>
    <source>
        <strain evidence="1 2">DSM 44826</strain>
    </source>
</reference>